<keyword evidence="1" id="KW-0812">Transmembrane</keyword>
<gene>
    <name evidence="3" type="ORF">HNR61_005528</name>
</gene>
<feature type="domain" description="Thiolase C-terminal" evidence="2">
    <location>
        <begin position="256"/>
        <end position="382"/>
    </location>
</feature>
<dbReference type="CDD" id="cd00829">
    <property type="entry name" value="SCP-x_thiolase"/>
    <property type="match status" value="1"/>
</dbReference>
<dbReference type="GO" id="GO:0016747">
    <property type="term" value="F:acyltransferase activity, transferring groups other than amino-acyl groups"/>
    <property type="evidence" value="ECO:0007669"/>
    <property type="project" value="InterPro"/>
</dbReference>
<keyword evidence="1" id="KW-1133">Transmembrane helix</keyword>
<dbReference type="Proteomes" id="UP000572680">
    <property type="component" value="Unassembled WGS sequence"/>
</dbReference>
<dbReference type="InterPro" id="IPR055140">
    <property type="entry name" value="Thiolase_C_2"/>
</dbReference>
<dbReference type="EMBL" id="JACJIA010000007">
    <property type="protein sequence ID" value="MBA8953875.1"/>
    <property type="molecule type" value="Genomic_DNA"/>
</dbReference>
<protein>
    <submittedName>
        <fullName evidence="3">Acetyl-CoA acetyltransferase</fullName>
    </submittedName>
</protein>
<accession>A0A7W3QNP7</accession>
<sequence length="388" mass="40433">MGEGASIVGLGMTELGRVYGRSPRRLAADAVRRAVADAGLSLSDLDGLLVSHGMGGSPGIELADSLGLRDLRLLTQMNAFGATAGAMVAYAAMSVLSGAATTVACVFADAPLKPRQSAGSAYHRDAPEWYGFGGMTAALGFRSVNAFYALAARRHMERYGTTSEQLGAIAVSTRRWAAMNPLAQMRDPITVEDHQNSRWVAEPLHLLDCCLVSNGAIAVVVTGADRARDLAQPPVHLWGWGQGHPGHRKERGSEFGLRTGAATSGPVAMKMAGVAPDDIDVCQLYDCYTYTVLVSLEDYGFCGKGEGGAFAASGALGPGGSLPTNTGGGQLSGYYMWGMTPLSEAVIQGRGQGGERQADRNDLILVSGNGGILDHHSTLILSPHAKGA</sequence>
<keyword evidence="1" id="KW-0472">Membrane</keyword>
<reference evidence="3 4" key="1">
    <citation type="submission" date="2020-08" db="EMBL/GenBank/DDBJ databases">
        <title>Genomic Encyclopedia of Type Strains, Phase IV (KMG-IV): sequencing the most valuable type-strain genomes for metagenomic binning, comparative biology and taxonomic classification.</title>
        <authorList>
            <person name="Goeker M."/>
        </authorList>
    </citation>
    <scope>NUCLEOTIDE SEQUENCE [LARGE SCALE GENOMIC DNA]</scope>
    <source>
        <strain evidence="3 4">DSM 44197</strain>
    </source>
</reference>
<dbReference type="Pfam" id="PF22691">
    <property type="entry name" value="Thiolase_C_1"/>
    <property type="match status" value="1"/>
</dbReference>
<name>A0A7W3QNP7_ACTNM</name>
<keyword evidence="4" id="KW-1185">Reference proteome</keyword>
<evidence type="ECO:0000259" key="2">
    <source>
        <dbReference type="Pfam" id="PF22691"/>
    </source>
</evidence>
<evidence type="ECO:0000313" key="3">
    <source>
        <dbReference type="EMBL" id="MBA8953875.1"/>
    </source>
</evidence>
<dbReference type="PANTHER" id="PTHR42870:SF1">
    <property type="entry name" value="NON-SPECIFIC LIPID-TRANSFER PROTEIN-LIKE 2"/>
    <property type="match status" value="1"/>
</dbReference>
<keyword evidence="3" id="KW-0808">Transferase</keyword>
<comment type="caution">
    <text evidence="3">The sequence shown here is derived from an EMBL/GenBank/DDBJ whole genome shotgun (WGS) entry which is preliminary data.</text>
</comment>
<evidence type="ECO:0000256" key="1">
    <source>
        <dbReference type="SAM" id="Phobius"/>
    </source>
</evidence>
<dbReference type="RefSeq" id="WP_182846005.1">
    <property type="nucleotide sequence ID" value="NZ_BAAALP010000043.1"/>
</dbReference>
<dbReference type="AlphaFoldDB" id="A0A7W3QNP7"/>
<dbReference type="PIRSF" id="PIRSF000429">
    <property type="entry name" value="Ac-CoA_Ac_transf"/>
    <property type="match status" value="1"/>
</dbReference>
<feature type="transmembrane region" description="Helical" evidence="1">
    <location>
        <begin position="129"/>
        <end position="151"/>
    </location>
</feature>
<organism evidence="3 4">
    <name type="scientific">Actinomadura namibiensis</name>
    <dbReference type="NCBI Taxonomy" id="182080"/>
    <lineage>
        <taxon>Bacteria</taxon>
        <taxon>Bacillati</taxon>
        <taxon>Actinomycetota</taxon>
        <taxon>Actinomycetes</taxon>
        <taxon>Streptosporangiales</taxon>
        <taxon>Thermomonosporaceae</taxon>
        <taxon>Actinomadura</taxon>
    </lineage>
</organism>
<dbReference type="InterPro" id="IPR002155">
    <property type="entry name" value="Thiolase"/>
</dbReference>
<evidence type="ECO:0000313" key="4">
    <source>
        <dbReference type="Proteomes" id="UP000572680"/>
    </source>
</evidence>
<dbReference type="Gene3D" id="3.40.47.10">
    <property type="match status" value="1"/>
</dbReference>
<feature type="transmembrane region" description="Helical" evidence="1">
    <location>
        <begin position="79"/>
        <end position="109"/>
    </location>
</feature>
<proteinExistence type="predicted"/>
<dbReference type="PANTHER" id="PTHR42870">
    <property type="entry name" value="ACETYL-COA C-ACETYLTRANSFERASE"/>
    <property type="match status" value="1"/>
</dbReference>
<dbReference type="InterPro" id="IPR016039">
    <property type="entry name" value="Thiolase-like"/>
</dbReference>
<dbReference type="SUPFAM" id="SSF53901">
    <property type="entry name" value="Thiolase-like"/>
    <property type="match status" value="2"/>
</dbReference>